<protein>
    <recommendedName>
        <fullName evidence="3">Ig-like domain-containing protein</fullName>
    </recommendedName>
</protein>
<sequence>MQKLKKTISTFMALVLLLLSFPEFYSGSAKVEATGDPNIINFMDIRLEGFNKTTPWEPAMGNIGSLSLNMPAMTLTNITFDLTTRILRYDYVPDAPVVLTSGDINWYYDTQRTRFLNIYSYMYRTDGSGNTDYATDASWRIEEMPPVKSSDSLQFNLDRNTTAFYESYAYPAKYGIPKALKVALRASDAQHQPNEWMNGWHNNVYYDWDNIPLVINSAPTLTVTTPSEQQLLNEPGFSGMNIEGYVRDVDNNDLVVSAEIPNVFYKQVNVQQALNNKWFSIPIDVLADGIPPGRHNIIIKVVDPYNYKDEKSLVVNVSYRLRNKSFILINTPIDLSTTYKDYEGDSKYQERYRYDHNPYFFDNSMGIISDSGLWRSERYTSFPYSGLYNATFQARDNPKNDDRFDVYRLWSRDNLSSMTYHVHRKPIALFAAKLAWGSLLLTDSSYDLDHITAVNKGLIAWQWQYKKTDSEIWTDGQPPAQLPSSVQYDIRLRVRDVDGENGLGVWSDWCVRTVGAAGNLPPVALFSVDPNIVSYRKATTITDKSFDPDNDPLDVYYWTVIKDGWNKVWEHWGGATTPPNIAAFGIGNYQISLQVHDNRGLWSDWYRQNVQVINHPPAAAFNMQAEVYRDTVITMDNLTPEPDEDGDSLAYLWYAKLSNSPYYYAGSNRNQSLTIRDLIAGNGISPQQAISEGWEMRLKATDVPNPSSIGALSSNATRVFTVKNHVPTAAINGPSAVFQYDTRQYTSFDEDGDPSDIASLQYFWKVTDSDGITQWLRTPSIDVNFPESGIYTLEHWVIDQIGDKSNIATLKVSVTKNLAPSMTLITPAGTVTNPSVIDAEIQGDPLIKWNYTDPESDPQEKYRLEFFSKDGLLVKTVENLDTTGQLRQYQLPNHTFNRFEYFTVYGRAYSKLSWSEISNEKTFIIDNPPQPGFTLITDTGRDAAKEPIYRTDLLNIKSKATDPDLPKGDTISHKYDLKSSNGTEGLASTQAEFTKKFTSNGVFTLKQTVTDSLGLYRELSLSITVANRKPTVTITYPTSTDSSKPMIASTLTPIIKWDYQDEDGDEQQRYKVQIINMATGMVKVQSGEQNSSAKQWQVPAGILVENEKYAVEVEAFDGYNWSNISARKYFMVNLLSIKGGVQHTEEWNNNRKGYNLNKSGNEESPRGYNVFWAGERFILQGIATGLPDTVEVTMTGGYSTQLNPTNSDKTLWTGELYDPAFVKLPDGPVKFTFTAKNEYNTKIDTVTVVIAGDWSEYFRNHRVK</sequence>
<accession>A0A1R0WZL2</accession>
<organism evidence="1 2">
    <name type="scientific">Paenibacillus odorifer</name>
    <dbReference type="NCBI Taxonomy" id="189426"/>
    <lineage>
        <taxon>Bacteria</taxon>
        <taxon>Bacillati</taxon>
        <taxon>Bacillota</taxon>
        <taxon>Bacilli</taxon>
        <taxon>Bacillales</taxon>
        <taxon>Paenibacillaceae</taxon>
        <taxon>Paenibacillus</taxon>
    </lineage>
</organism>
<evidence type="ECO:0008006" key="3">
    <source>
        <dbReference type="Google" id="ProtNLM"/>
    </source>
</evidence>
<gene>
    <name evidence="1" type="ORF">BJP51_03220</name>
</gene>
<dbReference type="AlphaFoldDB" id="A0A1R0WZL2"/>
<name>A0A1R0WZL2_9BACL</name>
<proteinExistence type="predicted"/>
<reference evidence="1 2" key="1">
    <citation type="submission" date="2016-10" db="EMBL/GenBank/DDBJ databases">
        <title>Paenibacillus species isolates.</title>
        <authorList>
            <person name="Beno S.M."/>
        </authorList>
    </citation>
    <scope>NUCLEOTIDE SEQUENCE [LARGE SCALE GENOMIC DNA]</scope>
    <source>
        <strain evidence="1 2">FSL H7-0604</strain>
    </source>
</reference>
<dbReference type="EMBL" id="MKQP01000045">
    <property type="protein sequence ID" value="OMD25277.1"/>
    <property type="molecule type" value="Genomic_DNA"/>
</dbReference>
<dbReference type="InterPro" id="IPR013783">
    <property type="entry name" value="Ig-like_fold"/>
</dbReference>
<dbReference type="Pfam" id="PF25788">
    <property type="entry name" value="Ig_Rha78A_N"/>
    <property type="match status" value="1"/>
</dbReference>
<evidence type="ECO:0000313" key="1">
    <source>
        <dbReference type="EMBL" id="OMD25277.1"/>
    </source>
</evidence>
<dbReference type="InterPro" id="IPR035986">
    <property type="entry name" value="PKD_dom_sf"/>
</dbReference>
<dbReference type="Proteomes" id="UP000187465">
    <property type="component" value="Unassembled WGS sequence"/>
</dbReference>
<dbReference type="RefSeq" id="WP_036681723.1">
    <property type="nucleotide sequence ID" value="NZ_MKQP01000045.1"/>
</dbReference>
<comment type="caution">
    <text evidence="1">The sequence shown here is derived from an EMBL/GenBank/DDBJ whole genome shotgun (WGS) entry which is preliminary data.</text>
</comment>
<dbReference type="SUPFAM" id="SSF49299">
    <property type="entry name" value="PKD domain"/>
    <property type="match status" value="1"/>
</dbReference>
<evidence type="ECO:0000313" key="2">
    <source>
        <dbReference type="Proteomes" id="UP000187465"/>
    </source>
</evidence>
<dbReference type="Gene3D" id="2.60.40.10">
    <property type="entry name" value="Immunoglobulins"/>
    <property type="match status" value="2"/>
</dbReference>